<dbReference type="Proteomes" id="UP000609121">
    <property type="component" value="Unassembled WGS sequence"/>
</dbReference>
<name>A0A8J6Z6K9_9RHOB</name>
<evidence type="ECO:0000313" key="1">
    <source>
        <dbReference type="EMBL" id="MBE3637385.1"/>
    </source>
</evidence>
<organism evidence="1 2">
    <name type="scientific">Mangrovicoccus algicola</name>
    <dbReference type="NCBI Taxonomy" id="2771008"/>
    <lineage>
        <taxon>Bacteria</taxon>
        <taxon>Pseudomonadati</taxon>
        <taxon>Pseudomonadota</taxon>
        <taxon>Alphaproteobacteria</taxon>
        <taxon>Rhodobacterales</taxon>
        <taxon>Paracoccaceae</taxon>
        <taxon>Mangrovicoccus</taxon>
    </lineage>
</organism>
<protein>
    <submittedName>
        <fullName evidence="1">Uncharacterized protein</fullName>
    </submittedName>
</protein>
<sequence length="246" mass="26968">MKVHVYGDSHSYLFYGRRHYRHRLELGRPLRFTVTGGSIRAASLSGFRSSNSTLGVREKILSVLPDARHLALCFGQVDLELGYCYRAAIKGEPVDPGTYPAWLLDIYDGFIDHLLPSGCEIALKGVNLTALQSDIFAAAYVSRLILETGNVQLDDAMAQIKPHILGHDAQNAMHLAFNAGLRDLAASRGLRYFDINDEISQPPAGSGKAPRIAGHHMPGAPDHHLADTKATRLIHYNALGRCFGLL</sequence>
<reference evidence="1" key="1">
    <citation type="submission" date="2020-09" db="EMBL/GenBank/DDBJ databases">
        <title>A novel bacterium of genus Mangrovicoccus, isolated from South China Sea.</title>
        <authorList>
            <person name="Huang H."/>
            <person name="Mo K."/>
            <person name="Hu Y."/>
        </authorList>
    </citation>
    <scope>NUCLEOTIDE SEQUENCE</scope>
    <source>
        <strain evidence="1">HB182678</strain>
    </source>
</reference>
<dbReference type="AlphaFoldDB" id="A0A8J6Z6K9"/>
<keyword evidence="2" id="KW-1185">Reference proteome</keyword>
<dbReference type="RefSeq" id="WP_193179922.1">
    <property type="nucleotide sequence ID" value="NZ_JACVXA010000008.1"/>
</dbReference>
<gene>
    <name evidence="1" type="ORF">ICN82_04105</name>
</gene>
<dbReference type="EMBL" id="JACVXA010000008">
    <property type="protein sequence ID" value="MBE3637385.1"/>
    <property type="molecule type" value="Genomic_DNA"/>
</dbReference>
<dbReference type="SUPFAM" id="SSF52266">
    <property type="entry name" value="SGNH hydrolase"/>
    <property type="match status" value="1"/>
</dbReference>
<comment type="caution">
    <text evidence="1">The sequence shown here is derived from an EMBL/GenBank/DDBJ whole genome shotgun (WGS) entry which is preliminary data.</text>
</comment>
<proteinExistence type="predicted"/>
<evidence type="ECO:0000313" key="2">
    <source>
        <dbReference type="Proteomes" id="UP000609121"/>
    </source>
</evidence>
<accession>A0A8J6Z6K9</accession>